<name>A0AAE1Z066_9LAMI</name>
<feature type="chain" id="PRO_5041900481" description="Transmembrane protein" evidence="2">
    <location>
        <begin position="28"/>
        <end position="101"/>
    </location>
</feature>
<evidence type="ECO:0008006" key="5">
    <source>
        <dbReference type="Google" id="ProtNLM"/>
    </source>
</evidence>
<dbReference type="Proteomes" id="UP001293254">
    <property type="component" value="Unassembled WGS sequence"/>
</dbReference>
<evidence type="ECO:0000313" key="3">
    <source>
        <dbReference type="EMBL" id="KAK4439482.1"/>
    </source>
</evidence>
<feature type="signal peptide" evidence="2">
    <location>
        <begin position="1"/>
        <end position="27"/>
    </location>
</feature>
<keyword evidence="1" id="KW-1133">Transmembrane helix</keyword>
<keyword evidence="4" id="KW-1185">Reference proteome</keyword>
<accession>A0AAE1Z066</accession>
<proteinExistence type="predicted"/>
<dbReference type="AlphaFoldDB" id="A0AAE1Z066"/>
<evidence type="ECO:0000313" key="4">
    <source>
        <dbReference type="Proteomes" id="UP001293254"/>
    </source>
</evidence>
<evidence type="ECO:0000256" key="1">
    <source>
        <dbReference type="SAM" id="Phobius"/>
    </source>
</evidence>
<protein>
    <recommendedName>
        <fullName evidence="5">Transmembrane protein</fullName>
    </recommendedName>
</protein>
<keyword evidence="1" id="KW-0472">Membrane</keyword>
<keyword evidence="1" id="KW-0812">Transmembrane</keyword>
<dbReference type="EMBL" id="JACGWO010000001">
    <property type="protein sequence ID" value="KAK4439482.1"/>
    <property type="molecule type" value="Genomic_DNA"/>
</dbReference>
<reference evidence="3" key="1">
    <citation type="submission" date="2020-06" db="EMBL/GenBank/DDBJ databases">
        <authorList>
            <person name="Li T."/>
            <person name="Hu X."/>
            <person name="Zhang T."/>
            <person name="Song X."/>
            <person name="Zhang H."/>
            <person name="Dai N."/>
            <person name="Sheng W."/>
            <person name="Hou X."/>
            <person name="Wei L."/>
        </authorList>
    </citation>
    <scope>NUCLEOTIDE SEQUENCE</scope>
    <source>
        <strain evidence="3">3651</strain>
        <tissue evidence="3">Leaf</tissue>
    </source>
</reference>
<evidence type="ECO:0000256" key="2">
    <source>
        <dbReference type="SAM" id="SignalP"/>
    </source>
</evidence>
<gene>
    <name evidence="3" type="ORF">Salat_0283100</name>
</gene>
<reference evidence="3" key="2">
    <citation type="journal article" date="2024" name="Plant">
        <title>Genomic evolution and insights into agronomic trait innovations of Sesamum species.</title>
        <authorList>
            <person name="Miao H."/>
            <person name="Wang L."/>
            <person name="Qu L."/>
            <person name="Liu H."/>
            <person name="Sun Y."/>
            <person name="Le M."/>
            <person name="Wang Q."/>
            <person name="Wei S."/>
            <person name="Zheng Y."/>
            <person name="Lin W."/>
            <person name="Duan Y."/>
            <person name="Cao H."/>
            <person name="Xiong S."/>
            <person name="Wang X."/>
            <person name="Wei L."/>
            <person name="Li C."/>
            <person name="Ma Q."/>
            <person name="Ju M."/>
            <person name="Zhao R."/>
            <person name="Li G."/>
            <person name="Mu C."/>
            <person name="Tian Q."/>
            <person name="Mei H."/>
            <person name="Zhang T."/>
            <person name="Gao T."/>
            <person name="Zhang H."/>
        </authorList>
    </citation>
    <scope>NUCLEOTIDE SEQUENCE</scope>
    <source>
        <strain evidence="3">3651</strain>
    </source>
</reference>
<feature type="transmembrane region" description="Helical" evidence="1">
    <location>
        <begin position="79"/>
        <end position="98"/>
    </location>
</feature>
<organism evidence="3 4">
    <name type="scientific">Sesamum alatum</name>
    <dbReference type="NCBI Taxonomy" id="300844"/>
    <lineage>
        <taxon>Eukaryota</taxon>
        <taxon>Viridiplantae</taxon>
        <taxon>Streptophyta</taxon>
        <taxon>Embryophyta</taxon>
        <taxon>Tracheophyta</taxon>
        <taxon>Spermatophyta</taxon>
        <taxon>Magnoliopsida</taxon>
        <taxon>eudicotyledons</taxon>
        <taxon>Gunneridae</taxon>
        <taxon>Pentapetalae</taxon>
        <taxon>asterids</taxon>
        <taxon>lamiids</taxon>
        <taxon>Lamiales</taxon>
        <taxon>Pedaliaceae</taxon>
        <taxon>Sesamum</taxon>
    </lineage>
</organism>
<sequence>MALPTTHSHIAKLIILFLLLTAVLSSADHLSGILKGRGSHATGGGRGRGGGHRRRGVIPKSTSTLWFPPHSDAWKKEDSSPAIFALFVCSLIHIFFCFRCF</sequence>
<comment type="caution">
    <text evidence="3">The sequence shown here is derived from an EMBL/GenBank/DDBJ whole genome shotgun (WGS) entry which is preliminary data.</text>
</comment>
<keyword evidence="2" id="KW-0732">Signal</keyword>